<organism evidence="1">
    <name type="scientific">marine sediment metagenome</name>
    <dbReference type="NCBI Taxonomy" id="412755"/>
    <lineage>
        <taxon>unclassified sequences</taxon>
        <taxon>metagenomes</taxon>
        <taxon>ecological metagenomes</taxon>
    </lineage>
</organism>
<accession>A0A0F9MHV0</accession>
<comment type="caution">
    <text evidence="1">The sequence shown here is derived from an EMBL/GenBank/DDBJ whole genome shotgun (WGS) entry which is preliminary data.</text>
</comment>
<sequence>MSIEEYLFNQLRSTLTGLYISLKKLRVLKSQSTFPLEPDETLQKWMAKLRELTEEIFIKNLKFAN</sequence>
<proteinExistence type="predicted"/>
<name>A0A0F9MHV0_9ZZZZ</name>
<dbReference type="EMBL" id="LAZR01004804">
    <property type="protein sequence ID" value="KKN05454.1"/>
    <property type="molecule type" value="Genomic_DNA"/>
</dbReference>
<evidence type="ECO:0000313" key="1">
    <source>
        <dbReference type="EMBL" id="KKN05454.1"/>
    </source>
</evidence>
<gene>
    <name evidence="1" type="ORF">LCGC14_1087260</name>
</gene>
<dbReference type="AlphaFoldDB" id="A0A0F9MHV0"/>
<protein>
    <submittedName>
        <fullName evidence="1">Uncharacterized protein</fullName>
    </submittedName>
</protein>
<reference evidence="1" key="1">
    <citation type="journal article" date="2015" name="Nature">
        <title>Complex archaea that bridge the gap between prokaryotes and eukaryotes.</title>
        <authorList>
            <person name="Spang A."/>
            <person name="Saw J.H."/>
            <person name="Jorgensen S.L."/>
            <person name="Zaremba-Niedzwiedzka K."/>
            <person name="Martijn J."/>
            <person name="Lind A.E."/>
            <person name="van Eijk R."/>
            <person name="Schleper C."/>
            <person name="Guy L."/>
            <person name="Ettema T.J."/>
        </authorList>
    </citation>
    <scope>NUCLEOTIDE SEQUENCE</scope>
</reference>